<proteinExistence type="predicted"/>
<dbReference type="InterPro" id="IPR000835">
    <property type="entry name" value="HTH_MarR-typ"/>
</dbReference>
<keyword evidence="3" id="KW-0804">Transcription</keyword>
<evidence type="ECO:0000256" key="3">
    <source>
        <dbReference type="ARBA" id="ARBA00023163"/>
    </source>
</evidence>
<dbReference type="PANTHER" id="PTHR42756:SF1">
    <property type="entry name" value="TRANSCRIPTIONAL REPRESSOR OF EMRAB OPERON"/>
    <property type="match status" value="1"/>
</dbReference>
<dbReference type="InterPro" id="IPR036390">
    <property type="entry name" value="WH_DNA-bd_sf"/>
</dbReference>
<keyword evidence="2" id="KW-0238">DNA-binding</keyword>
<dbReference type="PANTHER" id="PTHR42756">
    <property type="entry name" value="TRANSCRIPTIONAL REGULATOR, MARR"/>
    <property type="match status" value="1"/>
</dbReference>
<comment type="caution">
    <text evidence="5">The sequence shown here is derived from an EMBL/GenBank/DDBJ whole genome shotgun (WGS) entry which is preliminary data.</text>
</comment>
<keyword evidence="6" id="KW-1185">Reference proteome</keyword>
<protein>
    <submittedName>
        <fullName evidence="5">MarR family transcriptional regulator</fullName>
    </submittedName>
</protein>
<dbReference type="GO" id="GO:0003677">
    <property type="term" value="F:DNA binding"/>
    <property type="evidence" value="ECO:0007669"/>
    <property type="project" value="UniProtKB-KW"/>
</dbReference>
<dbReference type="PROSITE" id="PS50995">
    <property type="entry name" value="HTH_MARR_2"/>
    <property type="match status" value="1"/>
</dbReference>
<name>A0A328UDA8_9FIRM</name>
<evidence type="ECO:0000256" key="2">
    <source>
        <dbReference type="ARBA" id="ARBA00023125"/>
    </source>
</evidence>
<evidence type="ECO:0000259" key="4">
    <source>
        <dbReference type="PROSITE" id="PS50995"/>
    </source>
</evidence>
<dbReference type="AlphaFoldDB" id="A0A328UDA8"/>
<feature type="domain" description="HTH marR-type" evidence="4">
    <location>
        <begin position="2"/>
        <end position="137"/>
    </location>
</feature>
<dbReference type="Gene3D" id="1.10.10.10">
    <property type="entry name" value="Winged helix-like DNA-binding domain superfamily/Winged helix DNA-binding domain"/>
    <property type="match status" value="1"/>
</dbReference>
<keyword evidence="1" id="KW-0805">Transcription regulation</keyword>
<reference evidence="5 6" key="1">
    <citation type="submission" date="2018-06" db="EMBL/GenBank/DDBJ databases">
        <title>Noncontiguous genome sequence of Ruminococcaceae bacterium ASD2818.</title>
        <authorList>
            <person name="Chaplin A.V."/>
            <person name="Sokolova S.R."/>
            <person name="Kochetkova T.O."/>
            <person name="Goltsov A.Y."/>
            <person name="Trofimov D.Y."/>
            <person name="Efimov B.A."/>
        </authorList>
    </citation>
    <scope>NUCLEOTIDE SEQUENCE [LARGE SCALE GENOMIC DNA]</scope>
    <source>
        <strain evidence="5 6">ASD2818</strain>
    </source>
</reference>
<gene>
    <name evidence="5" type="ORF">DPQ25_13335</name>
</gene>
<organism evidence="5 6">
    <name type="scientific">Hydrogeniiclostridium mannosilyticum</name>
    <dbReference type="NCBI Taxonomy" id="2764322"/>
    <lineage>
        <taxon>Bacteria</taxon>
        <taxon>Bacillati</taxon>
        <taxon>Bacillota</taxon>
        <taxon>Clostridia</taxon>
        <taxon>Eubacteriales</taxon>
        <taxon>Acutalibacteraceae</taxon>
        <taxon>Hydrogeniiclostridium</taxon>
    </lineage>
</organism>
<dbReference type="SUPFAM" id="SSF46785">
    <property type="entry name" value="Winged helix' DNA-binding domain"/>
    <property type="match status" value="1"/>
</dbReference>
<dbReference type="RefSeq" id="WP_112333667.1">
    <property type="nucleotide sequence ID" value="NZ_QLYR01000014.1"/>
</dbReference>
<evidence type="ECO:0000313" key="5">
    <source>
        <dbReference type="EMBL" id="RAQ22181.1"/>
    </source>
</evidence>
<dbReference type="GO" id="GO:0003700">
    <property type="term" value="F:DNA-binding transcription factor activity"/>
    <property type="evidence" value="ECO:0007669"/>
    <property type="project" value="InterPro"/>
</dbReference>
<accession>A0A328UDA8</accession>
<dbReference type="Proteomes" id="UP000249377">
    <property type="component" value="Unassembled WGS sequence"/>
</dbReference>
<dbReference type="InterPro" id="IPR036388">
    <property type="entry name" value="WH-like_DNA-bd_sf"/>
</dbReference>
<evidence type="ECO:0000256" key="1">
    <source>
        <dbReference type="ARBA" id="ARBA00023015"/>
    </source>
</evidence>
<dbReference type="EMBL" id="QLYR01000014">
    <property type="protein sequence ID" value="RAQ22181.1"/>
    <property type="molecule type" value="Genomic_DNA"/>
</dbReference>
<evidence type="ECO:0000313" key="6">
    <source>
        <dbReference type="Proteomes" id="UP000249377"/>
    </source>
</evidence>
<dbReference type="SMART" id="SM00347">
    <property type="entry name" value="HTH_MARR"/>
    <property type="match status" value="1"/>
</dbReference>
<dbReference type="Pfam" id="PF12802">
    <property type="entry name" value="MarR_2"/>
    <property type="match status" value="1"/>
</dbReference>
<sequence>MEKDCGMWINILSRKIKKRMNANMQDLGLTGMQSRVMHYILVKYAAEPVFQRDVEGAFGLSRSTATGILQLMEKNGLILRESAANDARMKSLIPTDKAANLDAQIGEYLRQTEQRLTSGLSSAQIALFQESAARMYANLNE</sequence>